<dbReference type="EMBL" id="REGN01007465">
    <property type="protein sequence ID" value="RNA06177.1"/>
    <property type="molecule type" value="Genomic_DNA"/>
</dbReference>
<organism evidence="1 2">
    <name type="scientific">Brachionus plicatilis</name>
    <name type="common">Marine rotifer</name>
    <name type="synonym">Brachionus muelleri</name>
    <dbReference type="NCBI Taxonomy" id="10195"/>
    <lineage>
        <taxon>Eukaryota</taxon>
        <taxon>Metazoa</taxon>
        <taxon>Spiralia</taxon>
        <taxon>Gnathifera</taxon>
        <taxon>Rotifera</taxon>
        <taxon>Eurotatoria</taxon>
        <taxon>Monogononta</taxon>
        <taxon>Pseudotrocha</taxon>
        <taxon>Ploima</taxon>
        <taxon>Brachionidae</taxon>
        <taxon>Brachionus</taxon>
    </lineage>
</organism>
<dbReference type="AlphaFoldDB" id="A0A3M7Q440"/>
<name>A0A3M7Q440_BRAPC</name>
<sequence>MNFRSQAHLLSLGFTLRRNKIKQIMFNKLVVSFLKRSIFTFEIALNSLTGRLPSTDLEISITRYRVPVKKRERKCNVETNLIYQKIIYKTIKTKYSMLNLIYLISMQYDREIKRKLNKAFACPSKFEKFLCF</sequence>
<accession>A0A3M7Q440</accession>
<evidence type="ECO:0000313" key="2">
    <source>
        <dbReference type="Proteomes" id="UP000276133"/>
    </source>
</evidence>
<protein>
    <submittedName>
        <fullName evidence="1">Uncharacterized protein</fullName>
    </submittedName>
</protein>
<proteinExistence type="predicted"/>
<gene>
    <name evidence="1" type="ORF">BpHYR1_027190</name>
</gene>
<reference evidence="1 2" key="1">
    <citation type="journal article" date="2018" name="Sci. Rep.">
        <title>Genomic signatures of local adaptation to the degree of environmental predictability in rotifers.</title>
        <authorList>
            <person name="Franch-Gras L."/>
            <person name="Hahn C."/>
            <person name="Garcia-Roger E.M."/>
            <person name="Carmona M.J."/>
            <person name="Serra M."/>
            <person name="Gomez A."/>
        </authorList>
    </citation>
    <scope>NUCLEOTIDE SEQUENCE [LARGE SCALE GENOMIC DNA]</scope>
    <source>
        <strain evidence="1">HYR1</strain>
    </source>
</reference>
<keyword evidence="2" id="KW-1185">Reference proteome</keyword>
<evidence type="ECO:0000313" key="1">
    <source>
        <dbReference type="EMBL" id="RNA06177.1"/>
    </source>
</evidence>
<dbReference type="Proteomes" id="UP000276133">
    <property type="component" value="Unassembled WGS sequence"/>
</dbReference>
<comment type="caution">
    <text evidence="1">The sequence shown here is derived from an EMBL/GenBank/DDBJ whole genome shotgun (WGS) entry which is preliminary data.</text>
</comment>